<proteinExistence type="predicted"/>
<dbReference type="SUPFAM" id="SSF47413">
    <property type="entry name" value="lambda repressor-like DNA-binding domains"/>
    <property type="match status" value="1"/>
</dbReference>
<keyword evidence="1" id="KW-0805">Transcription regulation</keyword>
<dbReference type="EMBL" id="BMXF01000007">
    <property type="protein sequence ID" value="GHB86706.1"/>
    <property type="molecule type" value="Genomic_DNA"/>
</dbReference>
<dbReference type="SMART" id="SM00354">
    <property type="entry name" value="HTH_LACI"/>
    <property type="match status" value="1"/>
</dbReference>
<keyword evidence="3" id="KW-0804">Transcription</keyword>
<dbReference type="Gene3D" id="1.10.260.40">
    <property type="entry name" value="lambda repressor-like DNA-binding domains"/>
    <property type="match status" value="1"/>
</dbReference>
<dbReference type="AlphaFoldDB" id="A0A8J3DBT7"/>
<dbReference type="Proteomes" id="UP000598271">
    <property type="component" value="Unassembled WGS sequence"/>
</dbReference>
<dbReference type="InterPro" id="IPR028082">
    <property type="entry name" value="Peripla_BP_I"/>
</dbReference>
<feature type="domain" description="HTH lacI-type" evidence="4">
    <location>
        <begin position="11"/>
        <end position="64"/>
    </location>
</feature>
<evidence type="ECO:0000313" key="6">
    <source>
        <dbReference type="Proteomes" id="UP000598271"/>
    </source>
</evidence>
<dbReference type="PROSITE" id="PS50932">
    <property type="entry name" value="HTH_LACI_2"/>
    <property type="match status" value="1"/>
</dbReference>
<dbReference type="PANTHER" id="PTHR30146">
    <property type="entry name" value="LACI-RELATED TRANSCRIPTIONAL REPRESSOR"/>
    <property type="match status" value="1"/>
</dbReference>
<dbReference type="InterPro" id="IPR046335">
    <property type="entry name" value="LacI/GalR-like_sensor"/>
</dbReference>
<name>A0A8J3DBT7_9BACT</name>
<organism evidence="5 6">
    <name type="scientific">Persicitalea jodogahamensis</name>
    <dbReference type="NCBI Taxonomy" id="402147"/>
    <lineage>
        <taxon>Bacteria</taxon>
        <taxon>Pseudomonadati</taxon>
        <taxon>Bacteroidota</taxon>
        <taxon>Cytophagia</taxon>
        <taxon>Cytophagales</taxon>
        <taxon>Spirosomataceae</taxon>
        <taxon>Persicitalea</taxon>
    </lineage>
</organism>
<evidence type="ECO:0000256" key="3">
    <source>
        <dbReference type="ARBA" id="ARBA00023163"/>
    </source>
</evidence>
<dbReference type="GO" id="GO:0003700">
    <property type="term" value="F:DNA-binding transcription factor activity"/>
    <property type="evidence" value="ECO:0007669"/>
    <property type="project" value="TreeGrafter"/>
</dbReference>
<dbReference type="PANTHER" id="PTHR30146:SF109">
    <property type="entry name" value="HTH-TYPE TRANSCRIPTIONAL REGULATOR GALS"/>
    <property type="match status" value="1"/>
</dbReference>
<evidence type="ECO:0000259" key="4">
    <source>
        <dbReference type="PROSITE" id="PS50932"/>
    </source>
</evidence>
<dbReference type="InterPro" id="IPR010982">
    <property type="entry name" value="Lambda_DNA-bd_dom_sf"/>
</dbReference>
<reference evidence="5 6" key="1">
    <citation type="journal article" date="2014" name="Int. J. Syst. Evol. Microbiol.">
        <title>Complete genome sequence of Corynebacterium casei LMG S-19264T (=DSM 44701T), isolated from a smear-ripened cheese.</title>
        <authorList>
            <consortium name="US DOE Joint Genome Institute (JGI-PGF)"/>
            <person name="Walter F."/>
            <person name="Albersmeier A."/>
            <person name="Kalinowski J."/>
            <person name="Ruckert C."/>
        </authorList>
    </citation>
    <scope>NUCLEOTIDE SEQUENCE [LARGE SCALE GENOMIC DNA]</scope>
    <source>
        <strain evidence="5 6">KCTC 12866</strain>
    </source>
</reference>
<dbReference type="Pfam" id="PF00356">
    <property type="entry name" value="LacI"/>
    <property type="match status" value="1"/>
</dbReference>
<dbReference type="Pfam" id="PF13377">
    <property type="entry name" value="Peripla_BP_3"/>
    <property type="match status" value="1"/>
</dbReference>
<evidence type="ECO:0000256" key="1">
    <source>
        <dbReference type="ARBA" id="ARBA00023015"/>
    </source>
</evidence>
<dbReference type="CDD" id="cd06267">
    <property type="entry name" value="PBP1_LacI_sugar_binding-like"/>
    <property type="match status" value="1"/>
</dbReference>
<sequence length="348" mass="38732">MMADMEKKKNTIVDVARKLNVSTSTVSRALNGHHSISERTKLKVRKVAAELNYSPNNVAASLRRGKVNSIGVILPRINSTFMSNCIFGIESVTYPAGYNLIISCSNEDYKKEVQSIAALKASQVSGIILSLSNETKKTAHLSNIISQNIPLVMFDRIAELLNVDSVVNDDTKITVQAIEHLHAMGFRKIAIFSSPTHIYVYKNRMKGYLEALSSLGLTLNHNWIIENIQTKEQAQHSAEILFKAKDKPDAVFCTSDTIALGVIQTLKKLGIQIPQEVGVIGYSNDTFSELIQPTLTSIEQYPQEMGVNAAKLMLDIIGDKNWSMQVHKQIHIKPRLIIRDSSNRLLTE</sequence>
<dbReference type="SUPFAM" id="SSF53822">
    <property type="entry name" value="Periplasmic binding protein-like I"/>
    <property type="match status" value="1"/>
</dbReference>
<keyword evidence="2" id="KW-0238">DNA-binding</keyword>
<evidence type="ECO:0000313" key="5">
    <source>
        <dbReference type="EMBL" id="GHB86706.1"/>
    </source>
</evidence>
<gene>
    <name evidence="5" type="primary">rbsR</name>
    <name evidence="5" type="ORF">GCM10007390_47970</name>
</gene>
<dbReference type="Gene3D" id="3.40.50.2300">
    <property type="match status" value="2"/>
</dbReference>
<dbReference type="CDD" id="cd01392">
    <property type="entry name" value="HTH_LacI"/>
    <property type="match status" value="1"/>
</dbReference>
<keyword evidence="6" id="KW-1185">Reference proteome</keyword>
<accession>A0A8J3DBT7</accession>
<evidence type="ECO:0000256" key="2">
    <source>
        <dbReference type="ARBA" id="ARBA00023125"/>
    </source>
</evidence>
<dbReference type="GO" id="GO:0000976">
    <property type="term" value="F:transcription cis-regulatory region binding"/>
    <property type="evidence" value="ECO:0007669"/>
    <property type="project" value="TreeGrafter"/>
</dbReference>
<protein>
    <submittedName>
        <fullName evidence="5">Ribose operon repressor</fullName>
    </submittedName>
</protein>
<dbReference type="InterPro" id="IPR000843">
    <property type="entry name" value="HTH_LacI"/>
</dbReference>
<comment type="caution">
    <text evidence="5">The sequence shown here is derived from an EMBL/GenBank/DDBJ whole genome shotgun (WGS) entry which is preliminary data.</text>
</comment>